<protein>
    <submittedName>
        <fullName evidence="1">Uncharacterized protein</fullName>
    </submittedName>
</protein>
<dbReference type="Proteomes" id="UP000805193">
    <property type="component" value="Unassembled WGS sequence"/>
</dbReference>
<accession>A0AC60QJH7</accession>
<dbReference type="EMBL" id="JABSTQ010008255">
    <property type="protein sequence ID" value="KAG0434713.1"/>
    <property type="molecule type" value="Genomic_DNA"/>
</dbReference>
<organism evidence="1 2">
    <name type="scientific">Ixodes persulcatus</name>
    <name type="common">Taiga tick</name>
    <dbReference type="NCBI Taxonomy" id="34615"/>
    <lineage>
        <taxon>Eukaryota</taxon>
        <taxon>Metazoa</taxon>
        <taxon>Ecdysozoa</taxon>
        <taxon>Arthropoda</taxon>
        <taxon>Chelicerata</taxon>
        <taxon>Arachnida</taxon>
        <taxon>Acari</taxon>
        <taxon>Parasitiformes</taxon>
        <taxon>Ixodida</taxon>
        <taxon>Ixodoidea</taxon>
        <taxon>Ixodidae</taxon>
        <taxon>Ixodinae</taxon>
        <taxon>Ixodes</taxon>
    </lineage>
</organism>
<proteinExistence type="predicted"/>
<comment type="caution">
    <text evidence="1">The sequence shown here is derived from an EMBL/GenBank/DDBJ whole genome shotgun (WGS) entry which is preliminary data.</text>
</comment>
<evidence type="ECO:0000313" key="1">
    <source>
        <dbReference type="EMBL" id="KAG0434713.1"/>
    </source>
</evidence>
<reference evidence="1 2" key="1">
    <citation type="journal article" date="2020" name="Cell">
        <title>Large-Scale Comparative Analyses of Tick Genomes Elucidate Their Genetic Diversity and Vector Capacities.</title>
        <authorList>
            <consortium name="Tick Genome and Microbiome Consortium (TIGMIC)"/>
            <person name="Jia N."/>
            <person name="Wang J."/>
            <person name="Shi W."/>
            <person name="Du L."/>
            <person name="Sun Y."/>
            <person name="Zhan W."/>
            <person name="Jiang J.F."/>
            <person name="Wang Q."/>
            <person name="Zhang B."/>
            <person name="Ji P."/>
            <person name="Bell-Sakyi L."/>
            <person name="Cui X.M."/>
            <person name="Yuan T.T."/>
            <person name="Jiang B.G."/>
            <person name="Yang W.F."/>
            <person name="Lam T.T."/>
            <person name="Chang Q.C."/>
            <person name="Ding S.J."/>
            <person name="Wang X.J."/>
            <person name="Zhu J.G."/>
            <person name="Ruan X.D."/>
            <person name="Zhao L."/>
            <person name="Wei J.T."/>
            <person name="Ye R.Z."/>
            <person name="Que T.C."/>
            <person name="Du C.H."/>
            <person name="Zhou Y.H."/>
            <person name="Cheng J.X."/>
            <person name="Dai P.F."/>
            <person name="Guo W.B."/>
            <person name="Han X.H."/>
            <person name="Huang E.J."/>
            <person name="Li L.F."/>
            <person name="Wei W."/>
            <person name="Gao Y.C."/>
            <person name="Liu J.Z."/>
            <person name="Shao H.Z."/>
            <person name="Wang X."/>
            <person name="Wang C.C."/>
            <person name="Yang T.C."/>
            <person name="Huo Q.B."/>
            <person name="Li W."/>
            <person name="Chen H.Y."/>
            <person name="Chen S.E."/>
            <person name="Zhou L.G."/>
            <person name="Ni X.B."/>
            <person name="Tian J.H."/>
            <person name="Sheng Y."/>
            <person name="Liu T."/>
            <person name="Pan Y.S."/>
            <person name="Xia L.Y."/>
            <person name="Li J."/>
            <person name="Zhao F."/>
            <person name="Cao W.C."/>
        </authorList>
    </citation>
    <scope>NUCLEOTIDE SEQUENCE [LARGE SCALE GENOMIC DNA]</scope>
    <source>
        <strain evidence="1">Iper-2018</strain>
    </source>
</reference>
<gene>
    <name evidence="1" type="ORF">HPB47_018926</name>
</gene>
<keyword evidence="2" id="KW-1185">Reference proteome</keyword>
<evidence type="ECO:0000313" key="2">
    <source>
        <dbReference type="Proteomes" id="UP000805193"/>
    </source>
</evidence>
<sequence>MVASNPHRLGESSPITSRTASMRGVRGLTHLTGRPVGKFDPEGLIFAVRLYSEPVELYDLRAFDKGPLNTFKLSRDKAVPQQSLTGHTSNKAVPLDASFSPDSQFVFSGSADGGAQLRSHGPRSLGPVQPQVRDARCGLLDDLGDNVANNVQSSEVDLEN</sequence>
<name>A0AC60QJH7_IXOPE</name>